<gene>
    <name evidence="2" type="ORF">ElyMa_004849900</name>
</gene>
<dbReference type="PANTHER" id="PTHR12811:SF0">
    <property type="entry name" value="VACUOLAR PROTEIN SORTING-ASSOCIATED PROTEIN 16 HOMOLOG"/>
    <property type="match status" value="1"/>
</dbReference>
<dbReference type="Pfam" id="PF04841">
    <property type="entry name" value="Vps16_N"/>
    <property type="match status" value="2"/>
</dbReference>
<feature type="domain" description="Vps16 N-terminal" evidence="1">
    <location>
        <begin position="198"/>
        <end position="413"/>
    </location>
</feature>
<dbReference type="PANTHER" id="PTHR12811">
    <property type="entry name" value="VACUOLAR PROTEIN SORTING VPS16"/>
    <property type="match status" value="1"/>
</dbReference>
<proteinExistence type="predicted"/>
<dbReference type="InterPro" id="IPR036322">
    <property type="entry name" value="WD40_repeat_dom_sf"/>
</dbReference>
<evidence type="ECO:0000313" key="2">
    <source>
        <dbReference type="EMBL" id="GFS12066.1"/>
    </source>
</evidence>
<reference evidence="2 3" key="1">
    <citation type="journal article" date="2021" name="Elife">
        <title>Chloroplast acquisition without the gene transfer in kleptoplastic sea slugs, Plakobranchus ocellatus.</title>
        <authorList>
            <person name="Maeda T."/>
            <person name="Takahashi S."/>
            <person name="Yoshida T."/>
            <person name="Shimamura S."/>
            <person name="Takaki Y."/>
            <person name="Nagai Y."/>
            <person name="Toyoda A."/>
            <person name="Suzuki Y."/>
            <person name="Arimoto A."/>
            <person name="Ishii H."/>
            <person name="Satoh N."/>
            <person name="Nishiyama T."/>
            <person name="Hasebe M."/>
            <person name="Maruyama T."/>
            <person name="Minagawa J."/>
            <person name="Obokata J."/>
            <person name="Shigenobu S."/>
        </authorList>
    </citation>
    <scope>NUCLEOTIDE SEQUENCE [LARGE SCALE GENOMIC DNA]</scope>
</reference>
<dbReference type="InterPro" id="IPR006926">
    <property type="entry name" value="Vps16_N"/>
</dbReference>
<dbReference type="GO" id="GO:0005765">
    <property type="term" value="C:lysosomal membrane"/>
    <property type="evidence" value="ECO:0007669"/>
    <property type="project" value="TreeGrafter"/>
</dbReference>
<evidence type="ECO:0000259" key="1">
    <source>
        <dbReference type="Pfam" id="PF04841"/>
    </source>
</evidence>
<dbReference type="SUPFAM" id="SSF50978">
    <property type="entry name" value="WD40 repeat-like"/>
    <property type="match status" value="1"/>
</dbReference>
<dbReference type="GO" id="GO:0016197">
    <property type="term" value="P:endosomal transport"/>
    <property type="evidence" value="ECO:0007669"/>
    <property type="project" value="TreeGrafter"/>
</dbReference>
<comment type="caution">
    <text evidence="2">The sequence shown here is derived from an EMBL/GenBank/DDBJ whole genome shotgun (WGS) entry which is preliminary data.</text>
</comment>
<evidence type="ECO:0000313" key="3">
    <source>
        <dbReference type="Proteomes" id="UP000762676"/>
    </source>
</evidence>
<protein>
    <submittedName>
        <fullName evidence="2">Vacuolar protein sorting-associated protein 16-like protein</fullName>
    </submittedName>
</protein>
<name>A0AAV4IU60_9GAST</name>
<accession>A0AAV4IU60</accession>
<dbReference type="GO" id="GO:0003779">
    <property type="term" value="F:actin binding"/>
    <property type="evidence" value="ECO:0007669"/>
    <property type="project" value="TreeGrafter"/>
</dbReference>
<dbReference type="InterPro" id="IPR016534">
    <property type="entry name" value="VPS16"/>
</dbReference>
<dbReference type="GO" id="GO:0006886">
    <property type="term" value="P:intracellular protein transport"/>
    <property type="evidence" value="ECO:0007669"/>
    <property type="project" value="InterPro"/>
</dbReference>
<dbReference type="GO" id="GO:0030897">
    <property type="term" value="C:HOPS complex"/>
    <property type="evidence" value="ECO:0007669"/>
    <property type="project" value="TreeGrafter"/>
</dbReference>
<sequence length="416" mass="45701">MATADWNPLGDVYYRKCELYAMEWSGLVDLAKHSAAVSTYGGPIALMKDESKLSRVVTNVKPVVSVYNAAGRLQSQMRWNSGNVITMGWSSTEELLCIQEDGVVLVYDMFLSFKRTFSMGQEAKDVKIIDAKVFSSFQGTGIAVITTSLRIFVVSNVDSPRIVRLAEVPGLNEPPSCWSIVVTDRQARALVALGSDLFLWNSGNVITMGWSSTEELLCIQEDGVVLVYDMFLSFKRTFSMGQEAKDVKIIDAKVFSSFQGTGIAVITTSLRIFVVSNVDSPRIVRLAEVPGLNEPPSCWSIVVTDRQARALVALGSDLFLVDQGGQYQQMQADLSEDAGSITGMAVSFNSKFLALCTQQGALWIGSSDLQKKYCEFNTKSTVCPQQLVWCGNGAVVALWDRLILVVGPDKDWIRLV</sequence>
<dbReference type="GO" id="GO:0042144">
    <property type="term" value="P:vacuole fusion, non-autophagic"/>
    <property type="evidence" value="ECO:0007669"/>
    <property type="project" value="TreeGrafter"/>
</dbReference>
<keyword evidence="3" id="KW-1185">Reference proteome</keyword>
<dbReference type="Proteomes" id="UP000762676">
    <property type="component" value="Unassembled WGS sequence"/>
</dbReference>
<dbReference type="GO" id="GO:0005768">
    <property type="term" value="C:endosome"/>
    <property type="evidence" value="ECO:0007669"/>
    <property type="project" value="TreeGrafter"/>
</dbReference>
<feature type="domain" description="Vps16 N-terminal" evidence="1">
    <location>
        <begin position="3"/>
        <end position="186"/>
    </location>
</feature>
<organism evidence="2 3">
    <name type="scientific">Elysia marginata</name>
    <dbReference type="NCBI Taxonomy" id="1093978"/>
    <lineage>
        <taxon>Eukaryota</taxon>
        <taxon>Metazoa</taxon>
        <taxon>Spiralia</taxon>
        <taxon>Lophotrochozoa</taxon>
        <taxon>Mollusca</taxon>
        <taxon>Gastropoda</taxon>
        <taxon>Heterobranchia</taxon>
        <taxon>Euthyneura</taxon>
        <taxon>Panpulmonata</taxon>
        <taxon>Sacoglossa</taxon>
        <taxon>Placobranchoidea</taxon>
        <taxon>Plakobranchidae</taxon>
        <taxon>Elysia</taxon>
    </lineage>
</organism>
<dbReference type="EMBL" id="BMAT01009694">
    <property type="protein sequence ID" value="GFS12066.1"/>
    <property type="molecule type" value="Genomic_DNA"/>
</dbReference>
<dbReference type="AlphaFoldDB" id="A0AAV4IU60"/>